<evidence type="ECO:0000256" key="1">
    <source>
        <dbReference type="SAM" id="SignalP"/>
    </source>
</evidence>
<evidence type="ECO:0000313" key="4">
    <source>
        <dbReference type="Proteomes" id="UP001347796"/>
    </source>
</evidence>
<dbReference type="Gene3D" id="4.10.410.10">
    <property type="entry name" value="Pancreatic trypsin inhibitor Kunitz domain"/>
    <property type="match status" value="1"/>
</dbReference>
<dbReference type="InterPro" id="IPR002223">
    <property type="entry name" value="Kunitz_BPTI"/>
</dbReference>
<dbReference type="AlphaFoldDB" id="A0AAN8JUS4"/>
<feature type="chain" id="PRO_5042979964" description="BPTI/Kunitz inhibitor domain-containing protein" evidence="1">
    <location>
        <begin position="27"/>
        <end position="215"/>
    </location>
</feature>
<gene>
    <name evidence="3" type="ORF">SNE40_010662</name>
</gene>
<dbReference type="PROSITE" id="PS50279">
    <property type="entry name" value="BPTI_KUNITZ_2"/>
    <property type="match status" value="1"/>
</dbReference>
<comment type="caution">
    <text evidence="3">The sequence shown here is derived from an EMBL/GenBank/DDBJ whole genome shotgun (WGS) entry which is preliminary data.</text>
</comment>
<feature type="domain" description="BPTI/Kunitz inhibitor" evidence="2">
    <location>
        <begin position="142"/>
        <end position="192"/>
    </location>
</feature>
<proteinExistence type="predicted"/>
<dbReference type="CDD" id="cd00109">
    <property type="entry name" value="Kunitz-type"/>
    <property type="match status" value="1"/>
</dbReference>
<dbReference type="GO" id="GO:0004867">
    <property type="term" value="F:serine-type endopeptidase inhibitor activity"/>
    <property type="evidence" value="ECO:0007669"/>
    <property type="project" value="InterPro"/>
</dbReference>
<keyword evidence="4" id="KW-1185">Reference proteome</keyword>
<dbReference type="Pfam" id="PF00014">
    <property type="entry name" value="Kunitz_BPTI"/>
    <property type="match status" value="1"/>
</dbReference>
<evidence type="ECO:0000259" key="2">
    <source>
        <dbReference type="PROSITE" id="PS50279"/>
    </source>
</evidence>
<feature type="signal peptide" evidence="1">
    <location>
        <begin position="1"/>
        <end position="26"/>
    </location>
</feature>
<evidence type="ECO:0000313" key="3">
    <source>
        <dbReference type="EMBL" id="KAK6183126.1"/>
    </source>
</evidence>
<protein>
    <recommendedName>
        <fullName evidence="2">BPTI/Kunitz inhibitor domain-containing protein</fullName>
    </recommendedName>
</protein>
<dbReference type="SMART" id="SM00131">
    <property type="entry name" value="KU"/>
    <property type="match status" value="1"/>
</dbReference>
<reference evidence="3 4" key="1">
    <citation type="submission" date="2024-01" db="EMBL/GenBank/DDBJ databases">
        <title>The genome of the rayed Mediterranean limpet Patella caerulea (Linnaeus, 1758).</title>
        <authorList>
            <person name="Anh-Thu Weber A."/>
            <person name="Halstead-Nussloch G."/>
        </authorList>
    </citation>
    <scope>NUCLEOTIDE SEQUENCE [LARGE SCALE GENOMIC DNA]</scope>
    <source>
        <strain evidence="3">AATW-2023a</strain>
        <tissue evidence="3">Whole specimen</tissue>
    </source>
</reference>
<sequence>MYTAMSLGLISHALILLIISVVLTEGSSLLPSYAKKELWPYYQIKCDLKCMYGYKTDMEGQYFCKCYDPCENIYCHSSSKCVVNVPKRTDCDWSSCKAKAFCQETKTRPKKKNRKKYLWHLDNTPQRDDGSVTSSEKGHGVCHMPLEEEAKKCTKLRKRWYFDPISGQCRKFRGCRTGGNNFGRKKRCKRKCLSKTKLAKRKGHSRGRKSRRFIK</sequence>
<dbReference type="Proteomes" id="UP001347796">
    <property type="component" value="Unassembled WGS sequence"/>
</dbReference>
<name>A0AAN8JUS4_PATCE</name>
<dbReference type="InterPro" id="IPR036880">
    <property type="entry name" value="Kunitz_BPTI_sf"/>
</dbReference>
<organism evidence="3 4">
    <name type="scientific">Patella caerulea</name>
    <name type="common">Rayed Mediterranean limpet</name>
    <dbReference type="NCBI Taxonomy" id="87958"/>
    <lineage>
        <taxon>Eukaryota</taxon>
        <taxon>Metazoa</taxon>
        <taxon>Spiralia</taxon>
        <taxon>Lophotrochozoa</taxon>
        <taxon>Mollusca</taxon>
        <taxon>Gastropoda</taxon>
        <taxon>Patellogastropoda</taxon>
        <taxon>Patelloidea</taxon>
        <taxon>Patellidae</taxon>
        <taxon>Patella</taxon>
    </lineage>
</organism>
<keyword evidence="1" id="KW-0732">Signal</keyword>
<dbReference type="EMBL" id="JAZGQO010000007">
    <property type="protein sequence ID" value="KAK6183126.1"/>
    <property type="molecule type" value="Genomic_DNA"/>
</dbReference>
<dbReference type="SUPFAM" id="SSF57362">
    <property type="entry name" value="BPTI-like"/>
    <property type="match status" value="1"/>
</dbReference>
<accession>A0AAN8JUS4</accession>